<keyword evidence="1" id="KW-0472">Membrane</keyword>
<name>G9YEW5_9FIRM</name>
<sequence length="82" mass="9299">MERAVDERVCEIIKYGAYSVIKEKRKLVLWKRVILSSALTKVNRIIWFLYYLGVPISPVKGIIYAVIENGQAGSERSGIVTV</sequence>
<feature type="transmembrane region" description="Helical" evidence="1">
    <location>
        <begin position="45"/>
        <end position="67"/>
    </location>
</feature>
<keyword evidence="1" id="KW-0812">Transmembrane</keyword>
<organism evidence="2 3">
    <name type="scientific">Anaeroglobus geminatus F0357</name>
    <dbReference type="NCBI Taxonomy" id="861450"/>
    <lineage>
        <taxon>Bacteria</taxon>
        <taxon>Bacillati</taxon>
        <taxon>Bacillota</taxon>
        <taxon>Negativicutes</taxon>
        <taxon>Veillonellales</taxon>
        <taxon>Veillonellaceae</taxon>
        <taxon>Anaeroglobus</taxon>
    </lineage>
</organism>
<dbReference type="EMBL" id="AGCJ01000007">
    <property type="protein sequence ID" value="EHM43526.1"/>
    <property type="molecule type" value="Genomic_DNA"/>
</dbReference>
<dbReference type="HOGENOM" id="CLU_2550929_0_0_9"/>
<dbReference type="Proteomes" id="UP000005481">
    <property type="component" value="Unassembled WGS sequence"/>
</dbReference>
<evidence type="ECO:0000313" key="2">
    <source>
        <dbReference type="EMBL" id="EHM43526.1"/>
    </source>
</evidence>
<keyword evidence="3" id="KW-1185">Reference proteome</keyword>
<reference evidence="2 3" key="1">
    <citation type="submission" date="2011-08" db="EMBL/GenBank/DDBJ databases">
        <authorList>
            <person name="Weinstock G."/>
            <person name="Sodergren E."/>
            <person name="Clifton S."/>
            <person name="Fulton L."/>
            <person name="Fulton B."/>
            <person name="Courtney L."/>
            <person name="Fronick C."/>
            <person name="Harrison M."/>
            <person name="Strong C."/>
            <person name="Farmer C."/>
            <person name="Delahaunty K."/>
            <person name="Markovic C."/>
            <person name="Hall O."/>
            <person name="Minx P."/>
            <person name="Tomlinson C."/>
            <person name="Mitreva M."/>
            <person name="Hou S."/>
            <person name="Chen J."/>
            <person name="Wollam A."/>
            <person name="Pepin K.H."/>
            <person name="Johnson M."/>
            <person name="Bhonagiri V."/>
            <person name="Zhang X."/>
            <person name="Suruliraj S."/>
            <person name="Warren W."/>
            <person name="Chinwalla A."/>
            <person name="Mardis E.R."/>
            <person name="Wilson R.K."/>
        </authorList>
    </citation>
    <scope>NUCLEOTIDE SEQUENCE [LARGE SCALE GENOMIC DNA]</scope>
    <source>
        <strain evidence="2 3">F0357</strain>
    </source>
</reference>
<comment type="caution">
    <text evidence="2">The sequence shown here is derived from an EMBL/GenBank/DDBJ whole genome shotgun (WGS) entry which is preliminary data.</text>
</comment>
<evidence type="ECO:0000313" key="3">
    <source>
        <dbReference type="Proteomes" id="UP000005481"/>
    </source>
</evidence>
<accession>G9YEW5</accession>
<proteinExistence type="predicted"/>
<gene>
    <name evidence="2" type="ORF">HMPREF0080_00175</name>
</gene>
<evidence type="ECO:0000256" key="1">
    <source>
        <dbReference type="SAM" id="Phobius"/>
    </source>
</evidence>
<dbReference type="STRING" id="861450.HMPREF0080_00175"/>
<dbReference type="AlphaFoldDB" id="G9YEW5"/>
<keyword evidence="1" id="KW-1133">Transmembrane helix</keyword>
<protein>
    <submittedName>
        <fullName evidence="2">Uncharacterized protein</fullName>
    </submittedName>
</protein>